<comment type="caution">
    <text evidence="5">The sequence shown here is derived from an EMBL/GenBank/DDBJ whole genome shotgun (WGS) entry which is preliminary data.</text>
</comment>
<accession>A0A0C2JGV8</accession>
<dbReference type="GO" id="GO:0019808">
    <property type="term" value="F:polyamine binding"/>
    <property type="evidence" value="ECO:0007669"/>
    <property type="project" value="InterPro"/>
</dbReference>
<organism evidence="5 6">
    <name type="scientific">Streptomonospora alba</name>
    <dbReference type="NCBI Taxonomy" id="183763"/>
    <lineage>
        <taxon>Bacteria</taxon>
        <taxon>Bacillati</taxon>
        <taxon>Actinomycetota</taxon>
        <taxon>Actinomycetes</taxon>
        <taxon>Streptosporangiales</taxon>
        <taxon>Nocardiopsidaceae</taxon>
        <taxon>Streptomonospora</taxon>
    </lineage>
</organism>
<keyword evidence="2" id="KW-0813">Transport</keyword>
<dbReference type="OrthoDB" id="9813777at2"/>
<keyword evidence="4" id="KW-0574">Periplasm</keyword>
<reference evidence="6" key="1">
    <citation type="journal article" date="2015" name="Chem. Biol.">
        <title>Structure, bioactivity, and resistance mechanism of streptomonomicin, an unusual lasso Peptide from an understudied halophilic actinomycete.</title>
        <authorList>
            <person name="Metelev M."/>
            <person name="Tietz J.I."/>
            <person name="Melby J.O."/>
            <person name="Blair P.M."/>
            <person name="Zhu L."/>
            <person name="Livnat I."/>
            <person name="Severinov K."/>
            <person name="Mitchell D.A."/>
        </authorList>
    </citation>
    <scope>NUCLEOTIDE SEQUENCE [LARGE SCALE GENOMIC DNA]</scope>
    <source>
        <strain evidence="6">YIM 90003</strain>
    </source>
</reference>
<dbReference type="GO" id="GO:0042597">
    <property type="term" value="C:periplasmic space"/>
    <property type="evidence" value="ECO:0007669"/>
    <property type="project" value="UniProtKB-SubCell"/>
</dbReference>
<gene>
    <name evidence="5" type="ORF">LP52_01030</name>
</gene>
<dbReference type="EMBL" id="JROO01000003">
    <property type="protein sequence ID" value="KII00517.1"/>
    <property type="molecule type" value="Genomic_DNA"/>
</dbReference>
<dbReference type="Proteomes" id="UP000031675">
    <property type="component" value="Unassembled WGS sequence"/>
</dbReference>
<dbReference type="AlphaFoldDB" id="A0A0C2JGV8"/>
<dbReference type="PRINTS" id="PR00909">
    <property type="entry name" value="SPERMDNBNDNG"/>
</dbReference>
<sequence length="386" mass="42684">MLGLSGLTAAGFALSACGVEGQGGESTSSKGFWDDKKSNGRVNFANWPLYMDPGKPELKAFTEETGIKVDYDEAIQDNPSFFGKIQPMLAQAEPIGYDLMVLTNGIELNKLIGLNYLAPLDHSRLPNFAEHAADVYKKTSYDSGNRYTIPYASGITGIAYNPEYVDREITSVADLWDTAFEDKVGMFADPQELANFGLFYTGVDPADSDQRDWIAAADALQEQRDKGLVRRYYSQDYIQPLSNGDIWMSMAWSGDIFQQNAEEGTNLKFVVPEEGATLWSDNMMIPSTAKNPVDALMLMDFLYDPEIAAGLTEYINYITPVPASRGILREKAAEASGDEKETLERVADSSLVFPTEEDYAKLHDYVPVTSENEEEFAPLFLAVSQA</sequence>
<evidence type="ECO:0000313" key="5">
    <source>
        <dbReference type="EMBL" id="KII00517.1"/>
    </source>
</evidence>
<evidence type="ECO:0000256" key="2">
    <source>
        <dbReference type="ARBA" id="ARBA00022448"/>
    </source>
</evidence>
<protein>
    <submittedName>
        <fullName evidence="5">ABC transporter substrate-binding protein</fullName>
    </submittedName>
</protein>
<evidence type="ECO:0000256" key="1">
    <source>
        <dbReference type="ARBA" id="ARBA00004418"/>
    </source>
</evidence>
<evidence type="ECO:0000256" key="4">
    <source>
        <dbReference type="ARBA" id="ARBA00022764"/>
    </source>
</evidence>
<keyword evidence="3" id="KW-0732">Signal</keyword>
<dbReference type="Pfam" id="PF13416">
    <property type="entry name" value="SBP_bac_8"/>
    <property type="match status" value="1"/>
</dbReference>
<name>A0A0C2JGV8_9ACTN</name>
<dbReference type="PANTHER" id="PTHR30222:SF17">
    <property type="entry name" value="SPERMIDINE_PUTRESCINE-BINDING PERIPLASMIC PROTEIN"/>
    <property type="match status" value="1"/>
</dbReference>
<evidence type="ECO:0000256" key="3">
    <source>
        <dbReference type="ARBA" id="ARBA00022729"/>
    </source>
</evidence>
<dbReference type="CDD" id="cd13590">
    <property type="entry name" value="PBP2_PotD_PotF_like"/>
    <property type="match status" value="1"/>
</dbReference>
<dbReference type="InterPro" id="IPR001188">
    <property type="entry name" value="Sperm_putr-bd"/>
</dbReference>
<proteinExistence type="predicted"/>
<dbReference type="RefSeq" id="WP_040269904.1">
    <property type="nucleotide sequence ID" value="NZ_JROO01000003.1"/>
</dbReference>
<dbReference type="Gene3D" id="3.40.190.10">
    <property type="entry name" value="Periplasmic binding protein-like II"/>
    <property type="match status" value="2"/>
</dbReference>
<dbReference type="PANTHER" id="PTHR30222">
    <property type="entry name" value="SPERMIDINE/PUTRESCINE-BINDING PERIPLASMIC PROTEIN"/>
    <property type="match status" value="1"/>
</dbReference>
<dbReference type="GO" id="GO:0015846">
    <property type="term" value="P:polyamine transport"/>
    <property type="evidence" value="ECO:0007669"/>
    <property type="project" value="InterPro"/>
</dbReference>
<dbReference type="InterPro" id="IPR006059">
    <property type="entry name" value="SBP"/>
</dbReference>
<dbReference type="STRING" id="183763.LP52_01030"/>
<keyword evidence="6" id="KW-1185">Reference proteome</keyword>
<evidence type="ECO:0000313" key="6">
    <source>
        <dbReference type="Proteomes" id="UP000031675"/>
    </source>
</evidence>
<comment type="subcellular location">
    <subcellularLocation>
        <location evidence="1">Periplasm</location>
    </subcellularLocation>
</comment>
<dbReference type="SUPFAM" id="SSF53850">
    <property type="entry name" value="Periplasmic binding protein-like II"/>
    <property type="match status" value="1"/>
</dbReference>